<evidence type="ECO:0000256" key="2">
    <source>
        <dbReference type="ARBA" id="ARBA00022737"/>
    </source>
</evidence>
<dbReference type="Gene3D" id="2.160.10.10">
    <property type="entry name" value="Hexapeptide repeat proteins"/>
    <property type="match status" value="1"/>
</dbReference>
<dbReference type="OrthoDB" id="9815592at2"/>
<proteinExistence type="predicted"/>
<dbReference type="PANTHER" id="PTHR23416">
    <property type="entry name" value="SIALIC ACID SYNTHASE-RELATED"/>
    <property type="match status" value="1"/>
</dbReference>
<dbReference type="GO" id="GO:0016740">
    <property type="term" value="F:transferase activity"/>
    <property type="evidence" value="ECO:0007669"/>
    <property type="project" value="UniProtKB-KW"/>
</dbReference>
<keyword evidence="4" id="KW-1185">Reference proteome</keyword>
<name>A0A411PGN9_9GAMM</name>
<dbReference type="EMBL" id="CP036200">
    <property type="protein sequence ID" value="QBF82624.1"/>
    <property type="molecule type" value="Genomic_DNA"/>
</dbReference>
<dbReference type="Proteomes" id="UP000291106">
    <property type="component" value="Chromosome"/>
</dbReference>
<evidence type="ECO:0008006" key="5">
    <source>
        <dbReference type="Google" id="ProtNLM"/>
    </source>
</evidence>
<reference evidence="3 4" key="1">
    <citation type="submission" date="2019-02" db="EMBL/GenBank/DDBJ databases">
        <title>Shewanella sp. D4-2 isolated from Dokdo Island.</title>
        <authorList>
            <person name="Baek K."/>
        </authorList>
    </citation>
    <scope>NUCLEOTIDE SEQUENCE [LARGE SCALE GENOMIC DNA]</scope>
    <source>
        <strain evidence="3 4">D4-2</strain>
    </source>
</reference>
<gene>
    <name evidence="3" type="ORF">EXU30_07910</name>
</gene>
<evidence type="ECO:0000313" key="3">
    <source>
        <dbReference type="EMBL" id="QBF82624.1"/>
    </source>
</evidence>
<dbReference type="InterPro" id="IPR051159">
    <property type="entry name" value="Hexapeptide_acetyltransf"/>
</dbReference>
<dbReference type="SUPFAM" id="SSF51161">
    <property type="entry name" value="Trimeric LpxA-like enzymes"/>
    <property type="match status" value="1"/>
</dbReference>
<dbReference type="InterPro" id="IPR018357">
    <property type="entry name" value="Hexapep_transf_CS"/>
</dbReference>
<dbReference type="AlphaFoldDB" id="A0A411PGN9"/>
<evidence type="ECO:0000313" key="4">
    <source>
        <dbReference type="Proteomes" id="UP000291106"/>
    </source>
</evidence>
<keyword evidence="1" id="KW-0808">Transferase</keyword>
<dbReference type="RefSeq" id="WP_130598937.1">
    <property type="nucleotide sequence ID" value="NZ_CP036200.1"/>
</dbReference>
<dbReference type="InterPro" id="IPR011004">
    <property type="entry name" value="Trimer_LpxA-like_sf"/>
</dbReference>
<protein>
    <recommendedName>
        <fullName evidence="5">CatB-related O-acetyltransferase</fullName>
    </recommendedName>
</protein>
<keyword evidence="2" id="KW-0677">Repeat</keyword>
<evidence type="ECO:0000256" key="1">
    <source>
        <dbReference type="ARBA" id="ARBA00022679"/>
    </source>
</evidence>
<organism evidence="3 4">
    <name type="scientific">Shewanella maritima</name>
    <dbReference type="NCBI Taxonomy" id="2520507"/>
    <lineage>
        <taxon>Bacteria</taxon>
        <taxon>Pseudomonadati</taxon>
        <taxon>Pseudomonadota</taxon>
        <taxon>Gammaproteobacteria</taxon>
        <taxon>Alteromonadales</taxon>
        <taxon>Shewanellaceae</taxon>
        <taxon>Shewanella</taxon>
    </lineage>
</organism>
<dbReference type="PROSITE" id="PS00101">
    <property type="entry name" value="HEXAPEP_TRANSFERASES"/>
    <property type="match status" value="1"/>
</dbReference>
<dbReference type="PANTHER" id="PTHR23416:SF78">
    <property type="entry name" value="LIPOPOLYSACCHARIDE BIOSYNTHESIS O-ACETYL TRANSFERASE WBBJ-RELATED"/>
    <property type="match status" value="1"/>
</dbReference>
<dbReference type="KEGG" id="smai:EXU30_07910"/>
<sequence length="90" mass="9591">MPDAIHSMLGITTYPFSVFGGKCSQTLPISDYPFKTYKDTVIGNDVWLGFDVTIMPGVNIGHVSIIGVKSVVSTDIPPYSIAVGNPAKDS</sequence>
<accession>A0A411PGN9</accession>